<evidence type="ECO:0000256" key="3">
    <source>
        <dbReference type="ARBA" id="ARBA00023163"/>
    </source>
</evidence>
<dbReference type="Gene3D" id="1.10.10.10">
    <property type="entry name" value="Winged helix-like DNA-binding domain superfamily/Winged helix DNA-binding domain"/>
    <property type="match status" value="1"/>
</dbReference>
<dbReference type="PANTHER" id="PTHR44846:SF1">
    <property type="entry name" value="MANNOSYL-D-GLYCERATE TRANSPORT_METABOLISM SYSTEM REPRESSOR MNGR-RELATED"/>
    <property type="match status" value="1"/>
</dbReference>
<dbReference type="SUPFAM" id="SSF46785">
    <property type="entry name" value="Winged helix' DNA-binding domain"/>
    <property type="match status" value="1"/>
</dbReference>
<evidence type="ECO:0000259" key="4">
    <source>
        <dbReference type="PROSITE" id="PS50949"/>
    </source>
</evidence>
<dbReference type="PROSITE" id="PS50949">
    <property type="entry name" value="HTH_GNTR"/>
    <property type="match status" value="1"/>
</dbReference>
<comment type="caution">
    <text evidence="5">The sequence shown here is derived from an EMBL/GenBank/DDBJ whole genome shotgun (WGS) entry which is preliminary data.</text>
</comment>
<dbReference type="InterPro" id="IPR000524">
    <property type="entry name" value="Tscrpt_reg_HTH_GntR"/>
</dbReference>
<dbReference type="InterPro" id="IPR036390">
    <property type="entry name" value="WH_DNA-bd_sf"/>
</dbReference>
<dbReference type="Pfam" id="PF00392">
    <property type="entry name" value="GntR"/>
    <property type="match status" value="1"/>
</dbReference>
<dbReference type="Pfam" id="PF07702">
    <property type="entry name" value="UTRA"/>
    <property type="match status" value="1"/>
</dbReference>
<sequence length="243" mass="27633">MVNSEKEKTKKLKHIKVYDQLYDLIQNGTYPAGSQLPSEATLSTQMNVSRMTLRKALTLLQEDGLTKNVPGVGHFVYSQSEGDSEVSKIDRIFHPVYSYCTKELDSVEMKFRIEPPTKSISDTLKQYTPAVVIVDRWYKHGQTPLAYSLSFLPIELIGEKQIDLNDADQLLHYLESHCYEHAGACKRVCSHSTAGNFTALIYALSEDNSFLLVQETIYDNDQNIMVSTKHYIPSDLFKIEINL</sequence>
<dbReference type="Gene3D" id="3.40.1410.10">
    <property type="entry name" value="Chorismate lyase-like"/>
    <property type="match status" value="1"/>
</dbReference>
<evidence type="ECO:0000256" key="1">
    <source>
        <dbReference type="ARBA" id="ARBA00023015"/>
    </source>
</evidence>
<dbReference type="PRINTS" id="PR00035">
    <property type="entry name" value="HTHGNTR"/>
</dbReference>
<dbReference type="GO" id="GO:0003677">
    <property type="term" value="F:DNA binding"/>
    <property type="evidence" value="ECO:0007669"/>
    <property type="project" value="UniProtKB-KW"/>
</dbReference>
<dbReference type="CDD" id="cd07377">
    <property type="entry name" value="WHTH_GntR"/>
    <property type="match status" value="1"/>
</dbReference>
<dbReference type="EMBL" id="QZDT01000012">
    <property type="protein sequence ID" value="NBJ92777.1"/>
    <property type="molecule type" value="Genomic_DNA"/>
</dbReference>
<dbReference type="GO" id="GO:0003700">
    <property type="term" value="F:DNA-binding transcription factor activity"/>
    <property type="evidence" value="ECO:0007669"/>
    <property type="project" value="InterPro"/>
</dbReference>
<dbReference type="InterPro" id="IPR036388">
    <property type="entry name" value="WH-like_DNA-bd_sf"/>
</dbReference>
<organism evidence="5 6">
    <name type="scientific">Parablautia muri</name>
    <dbReference type="NCBI Taxonomy" id="2320879"/>
    <lineage>
        <taxon>Bacteria</taxon>
        <taxon>Bacillati</taxon>
        <taxon>Bacillota</taxon>
        <taxon>Clostridia</taxon>
        <taxon>Lachnospirales</taxon>
        <taxon>Lachnospiraceae</taxon>
        <taxon>Parablautia</taxon>
    </lineage>
</organism>
<keyword evidence="1" id="KW-0805">Transcription regulation</keyword>
<dbReference type="OrthoDB" id="9815017at2"/>
<dbReference type="InterPro" id="IPR011663">
    <property type="entry name" value="UTRA"/>
</dbReference>
<feature type="domain" description="HTH gntR-type" evidence="4">
    <location>
        <begin position="11"/>
        <end position="79"/>
    </location>
</feature>
<keyword evidence="6" id="KW-1185">Reference proteome</keyword>
<accession>A0A9X5BFN6</accession>
<dbReference type="GO" id="GO:0045892">
    <property type="term" value="P:negative regulation of DNA-templated transcription"/>
    <property type="evidence" value="ECO:0007669"/>
    <property type="project" value="TreeGrafter"/>
</dbReference>
<dbReference type="SMART" id="SM00345">
    <property type="entry name" value="HTH_GNTR"/>
    <property type="match status" value="1"/>
</dbReference>
<reference evidence="5" key="1">
    <citation type="submission" date="2018-09" db="EMBL/GenBank/DDBJ databases">
        <title>Murine metabolic-syndrome-specific gut microbial biobank.</title>
        <authorList>
            <person name="Liu C."/>
        </authorList>
    </citation>
    <scope>NUCLEOTIDE SEQUENCE</scope>
    <source>
        <strain evidence="5">D42-62</strain>
    </source>
</reference>
<keyword evidence="3" id="KW-0804">Transcription</keyword>
<name>A0A9X5BFN6_9FIRM</name>
<dbReference type="InterPro" id="IPR028978">
    <property type="entry name" value="Chorismate_lyase_/UTRA_dom_sf"/>
</dbReference>
<dbReference type="InterPro" id="IPR050679">
    <property type="entry name" value="Bact_HTH_transcr_reg"/>
</dbReference>
<gene>
    <name evidence="5" type="ORF">D5281_09240</name>
</gene>
<proteinExistence type="predicted"/>
<evidence type="ECO:0000313" key="6">
    <source>
        <dbReference type="Proteomes" id="UP001154420"/>
    </source>
</evidence>
<dbReference type="RefSeq" id="WP_160559860.1">
    <property type="nucleotide sequence ID" value="NZ_QZDT01000012.1"/>
</dbReference>
<dbReference type="AlphaFoldDB" id="A0A9X5BFN6"/>
<evidence type="ECO:0000313" key="5">
    <source>
        <dbReference type="EMBL" id="NBJ92777.1"/>
    </source>
</evidence>
<evidence type="ECO:0000256" key="2">
    <source>
        <dbReference type="ARBA" id="ARBA00023125"/>
    </source>
</evidence>
<dbReference type="Proteomes" id="UP001154420">
    <property type="component" value="Unassembled WGS sequence"/>
</dbReference>
<keyword evidence="2" id="KW-0238">DNA-binding</keyword>
<protein>
    <submittedName>
        <fullName evidence="5">GntR family transcriptional regulator</fullName>
    </submittedName>
</protein>
<dbReference type="SUPFAM" id="SSF64288">
    <property type="entry name" value="Chorismate lyase-like"/>
    <property type="match status" value="1"/>
</dbReference>
<dbReference type="PANTHER" id="PTHR44846">
    <property type="entry name" value="MANNOSYL-D-GLYCERATE TRANSPORT/METABOLISM SYSTEM REPRESSOR MNGR-RELATED"/>
    <property type="match status" value="1"/>
</dbReference>